<dbReference type="Proteomes" id="UP000033428">
    <property type="component" value="Unassembled WGS sequence"/>
</dbReference>
<dbReference type="CDD" id="cd01129">
    <property type="entry name" value="PulE-GspE-like"/>
    <property type="match status" value="1"/>
</dbReference>
<dbReference type="Pfam" id="PF05157">
    <property type="entry name" value="MshEN"/>
    <property type="match status" value="1"/>
</dbReference>
<dbReference type="SUPFAM" id="SSF52540">
    <property type="entry name" value="P-loop containing nucleoside triphosphate hydrolases"/>
    <property type="match status" value="1"/>
</dbReference>
<dbReference type="FunFam" id="3.40.50.300:FF:000398">
    <property type="entry name" value="Type IV pilus assembly ATPase PilB"/>
    <property type="match status" value="1"/>
</dbReference>
<dbReference type="GO" id="GO:0016887">
    <property type="term" value="F:ATP hydrolysis activity"/>
    <property type="evidence" value="ECO:0007669"/>
    <property type="project" value="TreeGrafter"/>
</dbReference>
<dbReference type="InterPro" id="IPR007831">
    <property type="entry name" value="T2SS_GspE_N"/>
</dbReference>
<dbReference type="PATRIC" id="fig|1609969.3.peg.571"/>
<keyword evidence="3" id="KW-0067">ATP-binding</keyword>
<accession>A0A0F0CVY3</accession>
<dbReference type="PROSITE" id="PS00662">
    <property type="entry name" value="T2SP_E"/>
    <property type="match status" value="1"/>
</dbReference>
<dbReference type="Pfam" id="PF00437">
    <property type="entry name" value="T2SSE"/>
    <property type="match status" value="1"/>
</dbReference>
<comment type="caution">
    <text evidence="5">The sequence shown here is derived from an EMBL/GenBank/DDBJ whole genome shotgun (WGS) entry which is preliminary data.</text>
</comment>
<protein>
    <submittedName>
        <fullName evidence="5">Type IV-A pilus assembly ATPase PilB</fullName>
    </submittedName>
</protein>
<keyword evidence="2" id="KW-0547">Nucleotide-binding</keyword>
<dbReference type="Gene3D" id="3.30.450.90">
    <property type="match status" value="1"/>
</dbReference>
<evidence type="ECO:0000313" key="6">
    <source>
        <dbReference type="Proteomes" id="UP000033428"/>
    </source>
</evidence>
<dbReference type="SUPFAM" id="SSF160246">
    <property type="entry name" value="EspE N-terminal domain-like"/>
    <property type="match status" value="1"/>
</dbReference>
<organism evidence="5 6">
    <name type="scientific">Candidatus Omnitrophus magneticus</name>
    <dbReference type="NCBI Taxonomy" id="1609969"/>
    <lineage>
        <taxon>Bacteria</taxon>
        <taxon>Pseudomonadati</taxon>
        <taxon>Candidatus Omnitrophota</taxon>
        <taxon>Candidatus Omnitrophus</taxon>
    </lineage>
</organism>
<name>A0A0F0CVY3_9BACT</name>
<dbReference type="InterPro" id="IPR001482">
    <property type="entry name" value="T2SS/T4SS_dom"/>
</dbReference>
<dbReference type="InterPro" id="IPR037257">
    <property type="entry name" value="T2SS_E_N_sf"/>
</dbReference>
<proteinExistence type="inferred from homology"/>
<reference evidence="5 6" key="1">
    <citation type="submission" date="2015-02" db="EMBL/GenBank/DDBJ databases">
        <title>Single-cell genomics of uncultivated deep-branching MTB reveals a conserved set of magnetosome genes.</title>
        <authorList>
            <person name="Kolinko S."/>
            <person name="Richter M."/>
            <person name="Glockner F.O."/>
            <person name="Brachmann A."/>
            <person name="Schuler D."/>
        </authorList>
    </citation>
    <scope>NUCLEOTIDE SEQUENCE [LARGE SCALE GENOMIC DNA]</scope>
    <source>
        <strain evidence="5">SKK-01</strain>
    </source>
</reference>
<dbReference type="Gene3D" id="3.40.50.300">
    <property type="entry name" value="P-loop containing nucleotide triphosphate hydrolases"/>
    <property type="match status" value="1"/>
</dbReference>
<evidence type="ECO:0000256" key="3">
    <source>
        <dbReference type="ARBA" id="ARBA00022840"/>
    </source>
</evidence>
<dbReference type="Gene3D" id="3.30.300.160">
    <property type="entry name" value="Type II secretion system, protein E, N-terminal domain"/>
    <property type="match status" value="1"/>
</dbReference>
<feature type="domain" description="Bacterial type II secretion system protein E" evidence="4">
    <location>
        <begin position="389"/>
        <end position="403"/>
    </location>
</feature>
<dbReference type="GO" id="GO:0005524">
    <property type="term" value="F:ATP binding"/>
    <property type="evidence" value="ECO:0007669"/>
    <property type="project" value="UniProtKB-KW"/>
</dbReference>
<dbReference type="EMBL" id="JYNY01000113">
    <property type="protein sequence ID" value="KJJ85615.1"/>
    <property type="molecule type" value="Genomic_DNA"/>
</dbReference>
<dbReference type="AlphaFoldDB" id="A0A0F0CVY3"/>
<dbReference type="PANTHER" id="PTHR30258:SF1">
    <property type="entry name" value="PROTEIN TRANSPORT PROTEIN HOFB HOMOLOG"/>
    <property type="match status" value="1"/>
</dbReference>
<evidence type="ECO:0000259" key="4">
    <source>
        <dbReference type="PROSITE" id="PS00662"/>
    </source>
</evidence>
<comment type="similarity">
    <text evidence="1">Belongs to the GSP E family.</text>
</comment>
<keyword evidence="6" id="KW-1185">Reference proteome</keyword>
<dbReference type="InterPro" id="IPR027417">
    <property type="entry name" value="P-loop_NTPase"/>
</dbReference>
<dbReference type="PANTHER" id="PTHR30258">
    <property type="entry name" value="TYPE II SECRETION SYSTEM PROTEIN GSPE-RELATED"/>
    <property type="match status" value="1"/>
</dbReference>
<dbReference type="FunFam" id="3.30.450.90:FF:000001">
    <property type="entry name" value="Type II secretion system ATPase GspE"/>
    <property type="match status" value="1"/>
</dbReference>
<dbReference type="GO" id="GO:0005886">
    <property type="term" value="C:plasma membrane"/>
    <property type="evidence" value="ECO:0007669"/>
    <property type="project" value="TreeGrafter"/>
</dbReference>
<evidence type="ECO:0000313" key="5">
    <source>
        <dbReference type="EMBL" id="KJJ85615.1"/>
    </source>
</evidence>
<gene>
    <name evidence="5" type="ORF">OMAG_000520</name>
</gene>
<evidence type="ECO:0000256" key="2">
    <source>
        <dbReference type="ARBA" id="ARBA00022741"/>
    </source>
</evidence>
<sequence length="578" mass="63629">MTEQSLKNKFLNTLKENGYITEQVPDSVLSGAKNIKELLDYLYKTNILDKEQALGMLSEISGLAVLDISRIKISPETIAMVPKRVAYAYEVIPVSKLGNILTVAKVDPSDIIALDDIKAVTKCMITCVLADSADVKEALIKYYERSINDEISSIVEKMDTSNLEMVESKNEDDGVKGEEILKIIAETPVVKLTNTILRQAVLERASDIFVEPLESNFRVRYRIDGILRSKQLPPKKYHAAVISRLKVMANLDIAERRLPQDGRFKIRVEDRFVDFRLSIIPSVLGEKATLRVLDKTAGGVDIKRLGFSSLDLEVICSASAHPHGLILACGPTGSGKTTTLYSILKYIDNPSKNLVTVEDPVEYEFKGINQVLINEGIKLTFAAALRSILRQDPDVIMIGEIRDFETVDIAVKAALTGHLVLSTLHTNTASATIVRLLNMGVEPFLINSSVLLIVAQRLVRKLCDSCKVSYTPSMELAKTHKINNGDSIPIIYRPKGCEKCLGTGYKGRIVIAECLGITPAIKTLIFKKASETEIELCARGEGMITMRESGIQNVLSGITSLEEVLAYTAAPLSSKKNT</sequence>
<evidence type="ECO:0000256" key="1">
    <source>
        <dbReference type="ARBA" id="ARBA00006611"/>
    </source>
</evidence>